<dbReference type="PANTHER" id="PTHR12991">
    <property type="entry name" value="NITROGEN PERMEASE REGULATOR 2/TUMOR SUPPRESSOR CANDIDATE 4"/>
    <property type="match status" value="1"/>
</dbReference>
<dbReference type="GO" id="GO:0016810">
    <property type="term" value="F:hydrolase activity, acting on carbon-nitrogen (but not peptide) bonds"/>
    <property type="evidence" value="ECO:0007669"/>
    <property type="project" value="InterPro"/>
</dbReference>
<evidence type="ECO:0000313" key="4">
    <source>
        <dbReference type="EMBL" id="KAG1313162.1"/>
    </source>
</evidence>
<dbReference type="InterPro" id="IPR002509">
    <property type="entry name" value="NODB_dom"/>
</dbReference>
<keyword evidence="2" id="KW-0472">Membrane</keyword>
<name>A0A9P6XGY6_RHIOR</name>
<dbReference type="Pfam" id="PF06218">
    <property type="entry name" value="NPR2"/>
    <property type="match status" value="2"/>
</dbReference>
<dbReference type="EMBL" id="JAANQT010000214">
    <property type="protein sequence ID" value="KAG1313162.1"/>
    <property type="molecule type" value="Genomic_DNA"/>
</dbReference>
<dbReference type="PANTHER" id="PTHR12991:SF10">
    <property type="entry name" value="GATOR COMPLEX PROTEIN NPRL2"/>
    <property type="match status" value="1"/>
</dbReference>
<feature type="transmembrane region" description="Helical" evidence="2">
    <location>
        <begin position="734"/>
        <end position="753"/>
    </location>
</feature>
<comment type="similarity">
    <text evidence="1">Belongs to the NPR2 family.</text>
</comment>
<dbReference type="AlphaFoldDB" id="A0A9P6XGY6"/>
<dbReference type="SUPFAM" id="SSF88713">
    <property type="entry name" value="Glycoside hydrolase/deacetylase"/>
    <property type="match status" value="1"/>
</dbReference>
<reference evidence="4" key="1">
    <citation type="journal article" date="2020" name="Microb. Genom.">
        <title>Genetic diversity of clinical and environmental Mucorales isolates obtained from an investigation of mucormycosis cases among solid organ transplant recipients.</title>
        <authorList>
            <person name="Nguyen M.H."/>
            <person name="Kaul D."/>
            <person name="Muto C."/>
            <person name="Cheng S.J."/>
            <person name="Richter R.A."/>
            <person name="Bruno V.M."/>
            <person name="Liu G."/>
            <person name="Beyhan S."/>
            <person name="Sundermann A.J."/>
            <person name="Mounaud S."/>
            <person name="Pasculle A.W."/>
            <person name="Nierman W.C."/>
            <person name="Driscoll E."/>
            <person name="Cumbie R."/>
            <person name="Clancy C.J."/>
            <person name="Dupont C.L."/>
        </authorList>
    </citation>
    <scope>NUCLEOTIDE SEQUENCE</scope>
    <source>
        <strain evidence="4">GL11</strain>
    </source>
</reference>
<dbReference type="GO" id="GO:0005975">
    <property type="term" value="P:carbohydrate metabolic process"/>
    <property type="evidence" value="ECO:0007669"/>
    <property type="project" value="InterPro"/>
</dbReference>
<evidence type="ECO:0000256" key="2">
    <source>
        <dbReference type="SAM" id="Phobius"/>
    </source>
</evidence>
<accession>A0A9P6XGY6</accession>
<dbReference type="GO" id="GO:0005096">
    <property type="term" value="F:GTPase activator activity"/>
    <property type="evidence" value="ECO:0007669"/>
    <property type="project" value="TreeGrafter"/>
</dbReference>
<dbReference type="Proteomes" id="UP000716291">
    <property type="component" value="Unassembled WGS sequence"/>
</dbReference>
<keyword evidence="5" id="KW-1185">Reference proteome</keyword>
<organism evidence="4 5">
    <name type="scientific">Rhizopus oryzae</name>
    <name type="common">Mucormycosis agent</name>
    <name type="synonym">Rhizopus arrhizus var. delemar</name>
    <dbReference type="NCBI Taxonomy" id="64495"/>
    <lineage>
        <taxon>Eukaryota</taxon>
        <taxon>Fungi</taxon>
        <taxon>Fungi incertae sedis</taxon>
        <taxon>Mucoromycota</taxon>
        <taxon>Mucoromycotina</taxon>
        <taxon>Mucoromycetes</taxon>
        <taxon>Mucorales</taxon>
        <taxon>Mucorineae</taxon>
        <taxon>Rhizopodaceae</taxon>
        <taxon>Rhizopus</taxon>
    </lineage>
</organism>
<keyword evidence="2" id="KW-1133">Transmembrane helix</keyword>
<dbReference type="Gene3D" id="3.20.20.370">
    <property type="entry name" value="Glycoside hydrolase/deacetylase"/>
    <property type="match status" value="1"/>
</dbReference>
<dbReference type="InterPro" id="IPR011330">
    <property type="entry name" value="Glyco_hydro/deAcase_b/a-brl"/>
</dbReference>
<evidence type="ECO:0000256" key="1">
    <source>
        <dbReference type="ARBA" id="ARBA00008433"/>
    </source>
</evidence>
<protein>
    <recommendedName>
        <fullName evidence="3">NodB homology domain-containing protein</fullName>
    </recommendedName>
</protein>
<dbReference type="GO" id="GO:1904262">
    <property type="term" value="P:negative regulation of TORC1 signaling"/>
    <property type="evidence" value="ECO:0007669"/>
    <property type="project" value="UniProtKB-ARBA"/>
</dbReference>
<dbReference type="OrthoDB" id="338854at2759"/>
<feature type="domain" description="NodB homology" evidence="3">
    <location>
        <begin position="488"/>
        <end position="684"/>
    </location>
</feature>
<dbReference type="GO" id="GO:0010508">
    <property type="term" value="P:positive regulation of autophagy"/>
    <property type="evidence" value="ECO:0007669"/>
    <property type="project" value="TreeGrafter"/>
</dbReference>
<dbReference type="PROSITE" id="PS51677">
    <property type="entry name" value="NODB"/>
    <property type="match status" value="1"/>
</dbReference>
<gene>
    <name evidence="4" type="ORF">G6F64_002464</name>
</gene>
<dbReference type="GO" id="GO:0005774">
    <property type="term" value="C:vacuolar membrane"/>
    <property type="evidence" value="ECO:0007669"/>
    <property type="project" value="TreeGrafter"/>
</dbReference>
<dbReference type="Pfam" id="PF01522">
    <property type="entry name" value="Polysacc_deac_1"/>
    <property type="match status" value="1"/>
</dbReference>
<keyword evidence="2" id="KW-0812">Transmembrane</keyword>
<evidence type="ECO:0000313" key="5">
    <source>
        <dbReference type="Proteomes" id="UP000716291"/>
    </source>
</evidence>
<dbReference type="InterPro" id="IPR009348">
    <property type="entry name" value="NPR2-like"/>
</dbReference>
<comment type="caution">
    <text evidence="4">The sequence shown here is derived from an EMBL/GenBank/DDBJ whole genome shotgun (WGS) entry which is preliminary data.</text>
</comment>
<dbReference type="GO" id="GO:1990130">
    <property type="term" value="C:GATOR1 complex"/>
    <property type="evidence" value="ECO:0007669"/>
    <property type="project" value="TreeGrafter"/>
</dbReference>
<proteinExistence type="inferred from homology"/>
<sequence length="756" mass="85282">MEFQGFPRIHSIFYSVFDIIKGTVVKHQVPEASITNKTLIDFEAISEYVIPKKPLYKRLVTICTNGYKVMGCPVVLHDHEKYQHLRNEFRFNLCFVFEQDAETSSYEAIVRKLSRVFEGLELECNFLSQDVNSELQTVQNVIEQLFEDLNSYCECQIPINTFNTINLKLFPTYPNPQTVHDYHVPVCTVDIKKMMNSNWDITVQKVANLIDGINHVKRISELANVKPQWTRQSLEHMMYYGCVLLTDIFQYSNIYAVKPEITRLFDHKSGLVQECAKYIVLPNVPEISIERVYALYCGFKYGLTVKDWMEEQQVASLHVDERRIISFGVIKGLIYRVHKYPILTTTNESEVAMLSLPSSASDEVIINKNTGMPIYPDIIPFLDGKHHYDEICTALECSPQELDEQLLAIPNTKFQWKNTYPVDGSTLEPKPEWLALVKDDPILKVTPNTLTPDGIIQNADPSGNNTYCNWSWGGCVKPTDIVTCVDPKVWGTSFDDGPYEVTKDLLAYLKTINVKVTFFVVGKQVINNPEILRQAYDEGHEIGIHTWDHKELTTVSNEMVISELKWTELAIQDVLGVVPRLMRPPRGDIDDRVRYIAQQLGYVPAMWSVDSQDWRITAGGQTEAMLLANVTQWAKEAPTLKQGGNSLMHDLNSVTVGAAIKALPILHPHVQLSPVGTCAGWKNGSYQTATNASTSASVSSGAASPSSSVHVTPAGAVARDPTGTTLTSGSPAVGFNPMILTFVFNVFYFYYYYYLQ</sequence>
<evidence type="ECO:0000259" key="3">
    <source>
        <dbReference type="PROSITE" id="PS51677"/>
    </source>
</evidence>